<dbReference type="KEGG" id="daf:Desaf_1021"/>
<proteinExistence type="predicted"/>
<keyword evidence="2" id="KW-1185">Reference proteome</keyword>
<dbReference type="Proteomes" id="UP000007844">
    <property type="component" value="Chromosome"/>
</dbReference>
<dbReference type="HOGENOM" id="CLU_810684_0_0_7"/>
<dbReference type="STRING" id="690850.Desaf_1021"/>
<accession>F3YWI3</accession>
<dbReference type="eggNOG" id="COG3754">
    <property type="taxonomic scope" value="Bacteria"/>
</dbReference>
<dbReference type="AlphaFoldDB" id="F3YWI3"/>
<evidence type="ECO:0000313" key="1">
    <source>
        <dbReference type="EMBL" id="EGJ49369.1"/>
    </source>
</evidence>
<reference evidence="1 2" key="1">
    <citation type="journal article" date="2011" name="J. Bacteriol.">
        <title>Genome sequence of the mercury-methylating and pleomorphic Desulfovibrio africanus Strain Walvis Bay.</title>
        <authorList>
            <person name="Brown S.D."/>
            <person name="Wall J.D."/>
            <person name="Kucken A.M."/>
            <person name="Gilmour C.C."/>
            <person name="Podar M."/>
            <person name="Brandt C.C."/>
            <person name="Teshima H."/>
            <person name="Detter J.C."/>
            <person name="Han C.S."/>
            <person name="Land M.L."/>
            <person name="Lucas S."/>
            <person name="Han J."/>
            <person name="Pennacchio L."/>
            <person name="Nolan M."/>
            <person name="Pitluck S."/>
            <person name="Woyke T."/>
            <person name="Goodwin L."/>
            <person name="Palumbo A.V."/>
            <person name="Elias D.A."/>
        </authorList>
    </citation>
    <scope>NUCLEOTIDE SEQUENCE [LARGE SCALE GENOMIC DNA]</scope>
    <source>
        <strain evidence="1 2">Walvis Bay</strain>
    </source>
</reference>
<dbReference type="EMBL" id="CP003221">
    <property type="protein sequence ID" value="EGJ49369.1"/>
    <property type="molecule type" value="Genomic_DNA"/>
</dbReference>
<dbReference type="InterPro" id="IPR007739">
    <property type="entry name" value="RgpF"/>
</dbReference>
<dbReference type="RefSeq" id="WP_014259184.1">
    <property type="nucleotide sequence ID" value="NC_016629.1"/>
</dbReference>
<sequence>MDSSSVYIIRLRKFVAWLCRYLPFFVCRVLAHVPKVSLPAVSRLLQQEIAFTPPVQGATTFRTLNVTGTPCSIHAQMHVQYERGSDFTGKRVALVAHWDPHGFIDPYVIFYMQQIRALGYTTVLISDRELMMPTDTMDWADAVIWRDCSGYDFTSWKGALEYYPSILAAKELLITNDSIFAPTNPLAPVHAAMDAQSCDFWGLTESRISVPHLQSYYLVFRPSVLTHSAFQGFWETVGTNTDRDVVIMRYELTLTSWLSRHGLIGAAYLTPDSLPDWTDPGPVYLYWRQLLRHFGFPCIKRDVLAGKYWWMYLVDWERELASTGYPTELIRNYFARVGYQKE</sequence>
<evidence type="ECO:0000313" key="2">
    <source>
        <dbReference type="Proteomes" id="UP000007844"/>
    </source>
</evidence>
<dbReference type="Pfam" id="PF05045">
    <property type="entry name" value="RgpF"/>
    <property type="match status" value="1"/>
</dbReference>
<name>F3YWI3_DESAF</name>
<organism evidence="1 2">
    <name type="scientific">Desulfocurvibacter africanus subsp. africanus str. Walvis Bay</name>
    <dbReference type="NCBI Taxonomy" id="690850"/>
    <lineage>
        <taxon>Bacteria</taxon>
        <taxon>Pseudomonadati</taxon>
        <taxon>Thermodesulfobacteriota</taxon>
        <taxon>Desulfovibrionia</taxon>
        <taxon>Desulfovibrionales</taxon>
        <taxon>Desulfovibrionaceae</taxon>
        <taxon>Desulfocurvibacter</taxon>
    </lineage>
</organism>
<protein>
    <submittedName>
        <fullName evidence="1">Rhamnan synthesis F</fullName>
    </submittedName>
</protein>
<gene>
    <name evidence="1" type="ORF">Desaf_1021</name>
</gene>